<sequence>MESRASLHDVRGHQTLRQNLDNTEKEIQISQAERSDVDIVSGMQMKELMGMIQKIEAEMEERLQVLLKQDRFRADLSAGLQRLVVLVVNAAKRFEGDELDAELNRLQGHSEAIRRVFDYSRDYFTKQVEKMQTMVTSLIAMTKNVDKLHEEARNAEIRAQGLGTMVSGMAQAQVAQVGMCPYGSAYNNLPASYEQTTQAGQSREQTTQAGMRSYGSTYNNLPYAYPYAYFPPAEYQQATQDWAYAYAVPYACADPMASHQAVQASGYAGYPSSGSGQNAVPYYPGYLAGHGQNQNVSHYDVYVAPQYPMIVNNGPTTDAANIGGNAGFPAGQLQTSGRAGTNVAYERIPPSQGRHHRG</sequence>
<proteinExistence type="inferred from homology"/>
<organism evidence="7">
    <name type="scientific">Brachypodium distachyon</name>
    <name type="common">Purple false brome</name>
    <name type="synonym">Trachynia distachya</name>
    <dbReference type="NCBI Taxonomy" id="15368"/>
    <lineage>
        <taxon>Eukaryota</taxon>
        <taxon>Viridiplantae</taxon>
        <taxon>Streptophyta</taxon>
        <taxon>Embryophyta</taxon>
        <taxon>Tracheophyta</taxon>
        <taxon>Spermatophyta</taxon>
        <taxon>Magnoliopsida</taxon>
        <taxon>Liliopsida</taxon>
        <taxon>Poales</taxon>
        <taxon>Poaceae</taxon>
        <taxon>BOP clade</taxon>
        <taxon>Pooideae</taxon>
        <taxon>Stipodae</taxon>
        <taxon>Brachypodieae</taxon>
        <taxon>Brachypodium</taxon>
    </lineage>
</organism>
<feature type="compositionally biased region" description="Basic and acidic residues" evidence="6">
    <location>
        <begin position="1"/>
        <end position="12"/>
    </location>
</feature>
<dbReference type="OrthoDB" id="646377at2759"/>
<keyword evidence="3" id="KW-0221">Differentiation</keyword>
<dbReference type="InParanoid" id="A0A0Q3FPW7"/>
<dbReference type="InterPro" id="IPR040353">
    <property type="entry name" value="FLX/FLX-like"/>
</dbReference>
<evidence type="ECO:0000313" key="9">
    <source>
        <dbReference type="Proteomes" id="UP000008810"/>
    </source>
</evidence>
<evidence type="ECO:0000256" key="1">
    <source>
        <dbReference type="ARBA" id="ARBA00005405"/>
    </source>
</evidence>
<evidence type="ECO:0000256" key="3">
    <source>
        <dbReference type="ARBA" id="ARBA00022782"/>
    </source>
</evidence>
<dbReference type="EnsemblPlants" id="KQK00157">
    <property type="protein sequence ID" value="KQK00157"/>
    <property type="gene ID" value="BRADI_3g47652v3"/>
</dbReference>
<name>A0A0Q3FPW7_BRADI</name>
<comment type="similarity">
    <text evidence="1">Belongs to the FLX family.</text>
</comment>
<evidence type="ECO:0000313" key="8">
    <source>
        <dbReference type="EnsemblPlants" id="KQK00157"/>
    </source>
</evidence>
<evidence type="ECO:0000256" key="2">
    <source>
        <dbReference type="ARBA" id="ARBA00022473"/>
    </source>
</evidence>
<accession>A0A0Q3FPW7</accession>
<dbReference type="EMBL" id="CM000882">
    <property type="protein sequence ID" value="KQK00157.1"/>
    <property type="molecule type" value="Genomic_DNA"/>
</dbReference>
<dbReference type="STRING" id="15368.A0A0Q3FPW7"/>
<evidence type="ECO:0000256" key="6">
    <source>
        <dbReference type="SAM" id="MobiDB-lite"/>
    </source>
</evidence>
<keyword evidence="4" id="KW-0175">Coiled coil</keyword>
<gene>
    <name evidence="7" type="ORF">BRADI_3g47652v3</name>
</gene>
<dbReference type="Proteomes" id="UP000008810">
    <property type="component" value="Chromosome 3"/>
</dbReference>
<protein>
    <submittedName>
        <fullName evidence="7 8">Uncharacterized protein</fullName>
    </submittedName>
</protein>
<dbReference type="PANTHER" id="PTHR33405:SF28">
    <property type="entry name" value="DUF1421 DOMAIN-CONTAINING PROTEIN"/>
    <property type="match status" value="1"/>
</dbReference>
<reference evidence="7" key="2">
    <citation type="submission" date="2017-06" db="EMBL/GenBank/DDBJ databases">
        <title>WGS assembly of Brachypodium distachyon.</title>
        <authorList>
            <consortium name="The International Brachypodium Initiative"/>
            <person name="Lucas S."/>
            <person name="Harmon-Smith M."/>
            <person name="Lail K."/>
            <person name="Tice H."/>
            <person name="Grimwood J."/>
            <person name="Bruce D."/>
            <person name="Barry K."/>
            <person name="Shu S."/>
            <person name="Lindquist E."/>
            <person name="Wang M."/>
            <person name="Pitluck S."/>
            <person name="Vogel J.P."/>
            <person name="Garvin D.F."/>
            <person name="Mockler T.C."/>
            <person name="Schmutz J."/>
            <person name="Rokhsar D."/>
            <person name="Bevan M.W."/>
        </authorList>
    </citation>
    <scope>NUCLEOTIDE SEQUENCE</scope>
    <source>
        <strain evidence="7">Bd21</strain>
    </source>
</reference>
<keyword evidence="5" id="KW-0287">Flowering</keyword>
<evidence type="ECO:0000256" key="5">
    <source>
        <dbReference type="ARBA" id="ARBA00023089"/>
    </source>
</evidence>
<keyword evidence="9" id="KW-1185">Reference proteome</keyword>
<keyword evidence="2" id="KW-0217">Developmental protein</keyword>
<feature type="region of interest" description="Disordered" evidence="6">
    <location>
        <begin position="1"/>
        <end position="27"/>
    </location>
</feature>
<reference evidence="8" key="3">
    <citation type="submission" date="2018-08" db="UniProtKB">
        <authorList>
            <consortium name="EnsemblPlants"/>
        </authorList>
    </citation>
    <scope>IDENTIFICATION</scope>
    <source>
        <strain evidence="8">cv. Bd21</strain>
    </source>
</reference>
<evidence type="ECO:0000256" key="4">
    <source>
        <dbReference type="ARBA" id="ARBA00023054"/>
    </source>
</evidence>
<dbReference type="AlphaFoldDB" id="A0A0Q3FPW7"/>
<dbReference type="PANTHER" id="PTHR33405">
    <property type="entry name" value="PROTEIN FLX-LIKE 2"/>
    <property type="match status" value="1"/>
</dbReference>
<dbReference type="Gramene" id="KQK00157">
    <property type="protein sequence ID" value="KQK00157"/>
    <property type="gene ID" value="BRADI_3g47652v3"/>
</dbReference>
<evidence type="ECO:0000313" key="7">
    <source>
        <dbReference type="EMBL" id="KQK00157.1"/>
    </source>
</evidence>
<reference evidence="7 8" key="1">
    <citation type="journal article" date="2010" name="Nature">
        <title>Genome sequencing and analysis of the model grass Brachypodium distachyon.</title>
        <authorList>
            <consortium name="International Brachypodium Initiative"/>
        </authorList>
    </citation>
    <scope>NUCLEOTIDE SEQUENCE [LARGE SCALE GENOMIC DNA]</scope>
    <source>
        <strain evidence="7 8">Bd21</strain>
    </source>
</reference>
<dbReference type="GO" id="GO:0009908">
    <property type="term" value="P:flower development"/>
    <property type="evidence" value="ECO:0007669"/>
    <property type="project" value="UniProtKB-KW"/>
</dbReference>
<dbReference type="GO" id="GO:0030154">
    <property type="term" value="P:cell differentiation"/>
    <property type="evidence" value="ECO:0007669"/>
    <property type="project" value="UniProtKB-KW"/>
</dbReference>